<dbReference type="PANTHER" id="PTHR13471:SF0">
    <property type="entry name" value="NUCLEAR EXOSOME REGULATOR NRDE2"/>
    <property type="match status" value="1"/>
</dbReference>
<proteinExistence type="inferred from homology"/>
<dbReference type="OrthoDB" id="297219at2759"/>
<dbReference type="SUPFAM" id="SSF48452">
    <property type="entry name" value="TPR-like"/>
    <property type="match status" value="1"/>
</dbReference>
<dbReference type="GO" id="GO:0071013">
    <property type="term" value="C:catalytic step 2 spliceosome"/>
    <property type="evidence" value="ECO:0007669"/>
    <property type="project" value="TreeGrafter"/>
</dbReference>
<evidence type="ECO:0000256" key="1">
    <source>
        <dbReference type="ARBA" id="ARBA00004123"/>
    </source>
</evidence>
<reference evidence="5" key="1">
    <citation type="submission" date="2021-12" db="EMBL/GenBank/DDBJ databases">
        <authorList>
            <person name="Zaccaron A."/>
            <person name="Stergiopoulos I."/>
        </authorList>
    </citation>
    <scope>NUCLEOTIDE SEQUENCE</scope>
    <source>
        <strain evidence="5">Race5_Kim</strain>
    </source>
</reference>
<protein>
    <submittedName>
        <fullName evidence="5">Nuclear exosome regulator NRDE2</fullName>
    </submittedName>
</protein>
<name>A0A9Q8LBB6_PASFU</name>
<dbReference type="InterPro" id="IPR013633">
    <property type="entry name" value="NRDE-2"/>
</dbReference>
<reference evidence="5" key="2">
    <citation type="journal article" date="2022" name="Microb. Genom.">
        <title>A chromosome-scale genome assembly of the tomato pathogen Cladosporium fulvum reveals a compartmentalized genome architecture and the presence of a dispensable chromosome.</title>
        <authorList>
            <person name="Zaccaron A.Z."/>
            <person name="Chen L.H."/>
            <person name="Samaras A."/>
            <person name="Stergiopoulos I."/>
        </authorList>
    </citation>
    <scope>NUCLEOTIDE SEQUENCE</scope>
    <source>
        <strain evidence="5">Race5_Kim</strain>
    </source>
</reference>
<comment type="similarity">
    <text evidence="2">Belongs to the NRDE2 family.</text>
</comment>
<dbReference type="RefSeq" id="XP_047758596.1">
    <property type="nucleotide sequence ID" value="XM_047902335.1"/>
</dbReference>
<dbReference type="Proteomes" id="UP000756132">
    <property type="component" value="Chromosome 2"/>
</dbReference>
<feature type="compositionally biased region" description="Basic and acidic residues" evidence="4">
    <location>
        <begin position="62"/>
        <end position="95"/>
    </location>
</feature>
<dbReference type="EMBL" id="CP090164">
    <property type="protein sequence ID" value="UJO14230.1"/>
    <property type="molecule type" value="Genomic_DNA"/>
</dbReference>
<accession>A0A9Q8LBB6</accession>
<evidence type="ECO:0000256" key="3">
    <source>
        <dbReference type="ARBA" id="ARBA00023242"/>
    </source>
</evidence>
<dbReference type="GeneID" id="71983065"/>
<dbReference type="GO" id="GO:0031048">
    <property type="term" value="P:regulatory ncRNA-mediated heterochromatin formation"/>
    <property type="evidence" value="ECO:0007669"/>
    <property type="project" value="TreeGrafter"/>
</dbReference>
<feature type="compositionally biased region" description="Basic and acidic residues" evidence="4">
    <location>
        <begin position="31"/>
        <end position="43"/>
    </location>
</feature>
<organism evidence="5 6">
    <name type="scientific">Passalora fulva</name>
    <name type="common">Tomato leaf mold</name>
    <name type="synonym">Cladosporium fulvum</name>
    <dbReference type="NCBI Taxonomy" id="5499"/>
    <lineage>
        <taxon>Eukaryota</taxon>
        <taxon>Fungi</taxon>
        <taxon>Dikarya</taxon>
        <taxon>Ascomycota</taxon>
        <taxon>Pezizomycotina</taxon>
        <taxon>Dothideomycetes</taxon>
        <taxon>Dothideomycetidae</taxon>
        <taxon>Mycosphaerellales</taxon>
        <taxon>Mycosphaerellaceae</taxon>
        <taxon>Fulvia</taxon>
    </lineage>
</organism>
<sequence>MDRARVPKFGSFKPKVAAQKTKTDAAASDGEDARKSPSRDPRRREHRGHRHERERRRHHHGRDQGRSHDERGPREERRHRQRDNATPRRSTQRVDIDEFEESHLFIIDRRGDAKNVEYGSLHRYGIPAYHRTGYGNVIGLPPQIKINREASSDKDVILTAADRKRHTRLPRLLTGKHGRSHEANLRYVLNAADTPTHLHSDYVDLRPSRKRKRNSESPEAGEAAVDYRSIEGKAKAPTQPADEDLDFASESETGNGDDALELPARQQNAMLSKTAKAKPGELDSWLTLAEHQAKMVQPGVNVTAFTSSERRTLADLRLSILHQAASHINKGHPSRDQLLLSTIEEGSIIWDGTKLSSRWKEALVECPSSVLLWTRYLDHIQDQHAGFRYDQCKASFVQCMDVLRKAYARCKGDDQTRIWNLQVHVLLRLTTFIRDAGYSELAVAIWQALLEYHLCTPNNIVAAALDDKLESFESFWESEVPRIGEPNARGWHRHHEHIDDETRRGIPLHQAPLDASRPWASFARQEKSMHSFCLSALPDDDDAITDPFRCVMFSDIRDILESLSAGLDPSTLADGFLAFLELPALPCTTVDADIDVWRLDPHNMAHGAFWAPELLRPADDKAFKPPYYRQTCKSLFGQEHGSFANFRSAYGQDEAHKDVVSFVDRSLEALVVARKDDDVLAEYYLAFKLSVLPEEAVKAAKKLLKEPSSSSRLYNAYALIEARLGHEQKAETVWSTALAMQSSLGVRAQDDAVFLWHSRMLNAAATTTSALQHLLSIDNASPAATKLEVGHDESSVHRLKASRKLQEGFDRMMLQGKQVHAASYADCLAWLAYLSSHHDFESTFQAYEKCSSRMSRDGARLSLELLQQCKADLIKRHIELQRPYKPAVLRGEMENSLSLFPSNSILIELAQRLAAQDRLRTLLHDQKATEPNQRTIVQWAAKITGELHRTADPSLGSTANTVRATFASALLGLDSKVTHAPALWFMWLRFECNQADGDTSSGADAFARARQVFLDGLRYLPWHKHWAIAGMDFFSERGMSQGELRQIHDTLVDRGLRLRVDVEEVL</sequence>
<evidence type="ECO:0000256" key="4">
    <source>
        <dbReference type="SAM" id="MobiDB-lite"/>
    </source>
</evidence>
<evidence type="ECO:0000256" key="2">
    <source>
        <dbReference type="ARBA" id="ARBA00009265"/>
    </source>
</evidence>
<keyword evidence="3" id="KW-0539">Nucleus</keyword>
<feature type="compositionally biased region" description="Basic and acidic residues" evidence="4">
    <location>
        <begin position="198"/>
        <end position="207"/>
    </location>
</feature>
<dbReference type="GO" id="GO:1902369">
    <property type="term" value="P:negative regulation of RNA catabolic process"/>
    <property type="evidence" value="ECO:0007669"/>
    <property type="project" value="TreeGrafter"/>
</dbReference>
<dbReference type="Pfam" id="PF08424">
    <property type="entry name" value="NRDE-2"/>
    <property type="match status" value="1"/>
</dbReference>
<dbReference type="InterPro" id="IPR011990">
    <property type="entry name" value="TPR-like_helical_dom_sf"/>
</dbReference>
<feature type="compositionally biased region" description="Basic residues" evidence="4">
    <location>
        <begin position="44"/>
        <end position="61"/>
    </location>
</feature>
<feature type="region of interest" description="Disordered" evidence="4">
    <location>
        <begin position="198"/>
        <end position="260"/>
    </location>
</feature>
<dbReference type="KEGG" id="ffu:CLAFUR5_03187"/>
<dbReference type="PANTHER" id="PTHR13471">
    <property type="entry name" value="TETRATRICOPEPTIDE-LIKE HELICAL"/>
    <property type="match status" value="1"/>
</dbReference>
<dbReference type="AlphaFoldDB" id="A0A9Q8LBB6"/>
<evidence type="ECO:0000313" key="5">
    <source>
        <dbReference type="EMBL" id="UJO14230.1"/>
    </source>
</evidence>
<feature type="region of interest" description="Disordered" evidence="4">
    <location>
        <begin position="1"/>
        <end position="95"/>
    </location>
</feature>
<keyword evidence="6" id="KW-1185">Reference proteome</keyword>
<evidence type="ECO:0000313" key="6">
    <source>
        <dbReference type="Proteomes" id="UP000756132"/>
    </source>
</evidence>
<comment type="subcellular location">
    <subcellularLocation>
        <location evidence="1">Nucleus</location>
    </subcellularLocation>
</comment>
<gene>
    <name evidence="5" type="ORF">CLAFUR5_03187</name>
</gene>